<dbReference type="AlphaFoldDB" id="A0A8J7P7C2"/>
<feature type="transmembrane region" description="Helical" evidence="2">
    <location>
        <begin position="197"/>
        <end position="218"/>
    </location>
</feature>
<reference evidence="3" key="1">
    <citation type="submission" date="2021-02" db="EMBL/GenBank/DDBJ databases">
        <title>Genome-Resolved Metagenomics of a Microbial Community Performing Photosynthetic Biological Nutrient Removal.</title>
        <authorList>
            <person name="Mcdaniel E.A."/>
        </authorList>
    </citation>
    <scope>NUCLEOTIDE SEQUENCE</scope>
    <source>
        <strain evidence="3">UWPOB_OBS1</strain>
    </source>
</reference>
<dbReference type="EMBL" id="JAFLCK010000006">
    <property type="protein sequence ID" value="MBN8659899.1"/>
    <property type="molecule type" value="Genomic_DNA"/>
</dbReference>
<dbReference type="Proteomes" id="UP000664277">
    <property type="component" value="Unassembled WGS sequence"/>
</dbReference>
<comment type="caution">
    <text evidence="3">The sequence shown here is derived from an EMBL/GenBank/DDBJ whole genome shotgun (WGS) entry which is preliminary data.</text>
</comment>
<keyword evidence="2" id="KW-0812">Transmembrane</keyword>
<evidence type="ECO:0000313" key="3">
    <source>
        <dbReference type="EMBL" id="MBN8659899.1"/>
    </source>
</evidence>
<feature type="transmembrane region" description="Helical" evidence="2">
    <location>
        <begin position="230"/>
        <end position="257"/>
    </location>
</feature>
<evidence type="ECO:0000256" key="2">
    <source>
        <dbReference type="SAM" id="Phobius"/>
    </source>
</evidence>
<keyword evidence="2" id="KW-0472">Membrane</keyword>
<feature type="transmembrane region" description="Helical" evidence="2">
    <location>
        <begin position="129"/>
        <end position="156"/>
    </location>
</feature>
<proteinExistence type="predicted"/>
<keyword evidence="2" id="KW-1133">Transmembrane helix</keyword>
<accession>A0A8J7P7C2</accession>
<name>A0A8J7P7C2_9BACT</name>
<sequence>MEKQPPDFEEAKEEKQPAQTEAGEAEFGEKTLAESEPFELEQAFRQVIKNTEEEPESNKAKTEASRDYSNSFNLFADIFYGVLVAPRQTMLILSDQRKFPPSAINMSMAIFFVTLALSMTAWLRFKPQAALASAGAGLTFTISGLLNWISISVVLYYLNIFLRGKLKFANALIACAWAFLPFLFFPPVLCFKKALGAAFPLLASFPATWFLILLFITFQSALRTTTFKLSLILIVLPPLLFGVYTFWLFLAFGLTAIQLLSR</sequence>
<feature type="region of interest" description="Disordered" evidence="1">
    <location>
        <begin position="1"/>
        <end position="36"/>
    </location>
</feature>
<protein>
    <recommendedName>
        <fullName evidence="5">Yip1 domain-containing protein</fullName>
    </recommendedName>
</protein>
<evidence type="ECO:0000313" key="4">
    <source>
        <dbReference type="Proteomes" id="UP000664277"/>
    </source>
</evidence>
<feature type="transmembrane region" description="Helical" evidence="2">
    <location>
        <begin position="103"/>
        <end position="123"/>
    </location>
</feature>
<organism evidence="3 4">
    <name type="scientific">Candidatus Obscuribacter phosphatis</name>
    <dbReference type="NCBI Taxonomy" id="1906157"/>
    <lineage>
        <taxon>Bacteria</taxon>
        <taxon>Bacillati</taxon>
        <taxon>Candidatus Melainabacteria</taxon>
        <taxon>Candidatus Obscuribacterales</taxon>
        <taxon>Candidatus Obscuribacteraceae</taxon>
        <taxon>Candidatus Obscuribacter</taxon>
    </lineage>
</organism>
<evidence type="ECO:0000256" key="1">
    <source>
        <dbReference type="SAM" id="MobiDB-lite"/>
    </source>
</evidence>
<feature type="transmembrane region" description="Helical" evidence="2">
    <location>
        <begin position="168"/>
        <end position="185"/>
    </location>
</feature>
<evidence type="ECO:0008006" key="5">
    <source>
        <dbReference type="Google" id="ProtNLM"/>
    </source>
</evidence>
<gene>
    <name evidence="3" type="ORF">J0M35_06020</name>
</gene>